<evidence type="ECO:0000313" key="4">
    <source>
        <dbReference type="EMBL" id="PMD44662.1"/>
    </source>
</evidence>
<name>A0A2J6S1M5_HYAVF</name>
<dbReference type="SUPFAM" id="SSF51735">
    <property type="entry name" value="NAD(P)-binding Rossmann-fold domains"/>
    <property type="match status" value="1"/>
</dbReference>
<dbReference type="InterPro" id="IPR051609">
    <property type="entry name" value="NmrA/Isoflavone_reductase-like"/>
</dbReference>
<dbReference type="STRING" id="1149755.A0A2J6S1M5"/>
<dbReference type="PANTHER" id="PTHR47706:SF6">
    <property type="entry name" value="NMRA-LIKE FAMILY PROTEIN (AFU_ORTHOLOGUE AFUA_6G00280)"/>
    <property type="match status" value="1"/>
</dbReference>
<dbReference type="EMBL" id="KZ613941">
    <property type="protein sequence ID" value="PMD44662.1"/>
    <property type="molecule type" value="Genomic_DNA"/>
</dbReference>
<keyword evidence="1" id="KW-0521">NADP</keyword>
<keyword evidence="5" id="KW-1185">Reference proteome</keyword>
<dbReference type="PANTHER" id="PTHR47706">
    <property type="entry name" value="NMRA-LIKE FAMILY PROTEIN"/>
    <property type="match status" value="1"/>
</dbReference>
<feature type="domain" description="NmrA-like" evidence="3">
    <location>
        <begin position="7"/>
        <end position="288"/>
    </location>
</feature>
<gene>
    <name evidence="4" type="ORF">L207DRAFT_421778</name>
</gene>
<evidence type="ECO:0000256" key="1">
    <source>
        <dbReference type="ARBA" id="ARBA00022857"/>
    </source>
</evidence>
<dbReference type="Proteomes" id="UP000235786">
    <property type="component" value="Unassembled WGS sequence"/>
</dbReference>
<accession>A0A2J6S1M5</accession>
<proteinExistence type="predicted"/>
<protein>
    <submittedName>
        <fullName evidence="4">NmrA family protein</fullName>
    </submittedName>
</protein>
<dbReference type="CDD" id="cd05259">
    <property type="entry name" value="PCBER_SDR_a"/>
    <property type="match status" value="1"/>
</dbReference>
<dbReference type="Gene3D" id="3.90.25.10">
    <property type="entry name" value="UDP-galactose 4-epimerase, domain 1"/>
    <property type="match status" value="1"/>
</dbReference>
<dbReference type="Gene3D" id="3.40.50.720">
    <property type="entry name" value="NAD(P)-binding Rossmann-like Domain"/>
    <property type="match status" value="1"/>
</dbReference>
<dbReference type="Pfam" id="PF05368">
    <property type="entry name" value="NmrA"/>
    <property type="match status" value="1"/>
</dbReference>
<evidence type="ECO:0000259" key="3">
    <source>
        <dbReference type="Pfam" id="PF05368"/>
    </source>
</evidence>
<organism evidence="4 5">
    <name type="scientific">Hyaloscypha variabilis (strain UAMH 11265 / GT02V1 / F)</name>
    <name type="common">Meliniomyces variabilis</name>
    <dbReference type="NCBI Taxonomy" id="1149755"/>
    <lineage>
        <taxon>Eukaryota</taxon>
        <taxon>Fungi</taxon>
        <taxon>Dikarya</taxon>
        <taxon>Ascomycota</taxon>
        <taxon>Pezizomycotina</taxon>
        <taxon>Leotiomycetes</taxon>
        <taxon>Helotiales</taxon>
        <taxon>Hyaloscyphaceae</taxon>
        <taxon>Hyaloscypha</taxon>
        <taxon>Hyaloscypha variabilis</taxon>
    </lineage>
</organism>
<dbReference type="OrthoDB" id="5283654at2759"/>
<evidence type="ECO:0000256" key="2">
    <source>
        <dbReference type="ARBA" id="ARBA00023002"/>
    </source>
</evidence>
<dbReference type="GO" id="GO:0016491">
    <property type="term" value="F:oxidoreductase activity"/>
    <property type="evidence" value="ECO:0007669"/>
    <property type="project" value="UniProtKB-KW"/>
</dbReference>
<sequence length="313" mass="34337">MASPTTTKNILVLGAGELGTSILTHLSALAPPTTHITVLLRPSTLSSPSASKAAELSHLRSLNLSFLPGDIATSSTSELATLFKPFHTIISCLGFASGPGSQIKIATAVLEAGVKRYFPWQFGVDYEVVGRGSAQDLWDEQLDVRDLLRAQSATEWVIVSTGLFMSFLFEPSFGVIEFVEGEWVVRALGGWENRVTVTTPEDIGRLTAGIVFEEPGARNEVLFTAGETVSYGEVAEIVEGLIGRKVRREVWTVERLERELKEQRGKEGETMAKYRVAFAVGKGVSWEKEKSWNWKQGVDVTSVKEYAKRALKE</sequence>
<dbReference type="InterPro" id="IPR045312">
    <property type="entry name" value="PCBER-like"/>
</dbReference>
<reference evidence="4 5" key="1">
    <citation type="submission" date="2016-04" db="EMBL/GenBank/DDBJ databases">
        <title>A degradative enzymes factory behind the ericoid mycorrhizal symbiosis.</title>
        <authorList>
            <consortium name="DOE Joint Genome Institute"/>
            <person name="Martino E."/>
            <person name="Morin E."/>
            <person name="Grelet G."/>
            <person name="Kuo A."/>
            <person name="Kohler A."/>
            <person name="Daghino S."/>
            <person name="Barry K."/>
            <person name="Choi C."/>
            <person name="Cichocki N."/>
            <person name="Clum A."/>
            <person name="Copeland A."/>
            <person name="Hainaut M."/>
            <person name="Haridas S."/>
            <person name="Labutti K."/>
            <person name="Lindquist E."/>
            <person name="Lipzen A."/>
            <person name="Khouja H.-R."/>
            <person name="Murat C."/>
            <person name="Ohm R."/>
            <person name="Olson A."/>
            <person name="Spatafora J."/>
            <person name="Veneault-Fourrey C."/>
            <person name="Henrissat B."/>
            <person name="Grigoriev I."/>
            <person name="Martin F."/>
            <person name="Perotto S."/>
        </authorList>
    </citation>
    <scope>NUCLEOTIDE SEQUENCE [LARGE SCALE GENOMIC DNA]</scope>
    <source>
        <strain evidence="4 5">F</strain>
    </source>
</reference>
<keyword evidence="2" id="KW-0560">Oxidoreductase</keyword>
<dbReference type="InterPro" id="IPR036291">
    <property type="entry name" value="NAD(P)-bd_dom_sf"/>
</dbReference>
<dbReference type="AlphaFoldDB" id="A0A2J6S1M5"/>
<dbReference type="InterPro" id="IPR008030">
    <property type="entry name" value="NmrA-like"/>
</dbReference>
<evidence type="ECO:0000313" key="5">
    <source>
        <dbReference type="Proteomes" id="UP000235786"/>
    </source>
</evidence>